<dbReference type="Proteomes" id="UP000183971">
    <property type="component" value="Unassembled WGS sequence"/>
</dbReference>
<dbReference type="GeneID" id="42048668"/>
<feature type="domain" description="Helicase C-terminal" evidence="1">
    <location>
        <begin position="204"/>
        <end position="323"/>
    </location>
</feature>
<dbReference type="RefSeq" id="XP_031076550.1">
    <property type="nucleotide sequence ID" value="XM_031225967.1"/>
</dbReference>
<evidence type="ECO:0000313" key="3">
    <source>
        <dbReference type="Proteomes" id="UP000183971"/>
    </source>
</evidence>
<evidence type="ECO:0000259" key="1">
    <source>
        <dbReference type="PROSITE" id="PS51194"/>
    </source>
</evidence>
<sequence>MCLSQIVCRKSVSPELPGNVWKIVELDANHRGLCKFGNSDKDQHNLKLVVENIKRLYQLAIEKPESYRASYPDTSGVQTPRTSEYSQDIHHDILEEIQRVALSTANETEQLVMTPSQESQLQDDELCVQDSLQATFDHSATKDLTGSSVQELLVADTKVIESLAQDKLYSQIPFELLVVLLDCIRRRHVETSQSNTWENHELKVIELGTNKIAHLLFRCSGEREKLDIICKLPGVVTISHAVTNLFDATDDGGMQRLLEKFVTGQAKVLITKDCKTRGVNLPSSSMVINYDVPDADAYRYNRQASRAGKAGRFGFAVNLLMNN</sequence>
<dbReference type="InterPro" id="IPR027417">
    <property type="entry name" value="P-loop_NTPase"/>
</dbReference>
<dbReference type="VEuPathDB" id="FungiDB:FPRO_03783"/>
<protein>
    <recommendedName>
        <fullName evidence="1">Helicase C-terminal domain-containing protein</fullName>
    </recommendedName>
</protein>
<dbReference type="PROSITE" id="PS51194">
    <property type="entry name" value="HELICASE_CTER"/>
    <property type="match status" value="1"/>
</dbReference>
<proteinExistence type="predicted"/>
<dbReference type="Pfam" id="PF00271">
    <property type="entry name" value="Helicase_C"/>
    <property type="match status" value="1"/>
</dbReference>
<dbReference type="SUPFAM" id="SSF52540">
    <property type="entry name" value="P-loop containing nucleoside triphosphate hydrolases"/>
    <property type="match status" value="1"/>
</dbReference>
<evidence type="ECO:0000313" key="2">
    <source>
        <dbReference type="EMBL" id="CZR35957.1"/>
    </source>
</evidence>
<dbReference type="InterPro" id="IPR001650">
    <property type="entry name" value="Helicase_C-like"/>
</dbReference>
<dbReference type="AlphaFoldDB" id="A0A1L7V526"/>
<keyword evidence="3" id="KW-1185">Reference proteome</keyword>
<gene>
    <name evidence="2" type="ORF">FPRO_03783</name>
</gene>
<comment type="caution">
    <text evidence="2">The sequence shown here is derived from an EMBL/GenBank/DDBJ whole genome shotgun (WGS) entry which is preliminary data.</text>
</comment>
<organism evidence="2 3">
    <name type="scientific">Fusarium proliferatum (strain ET1)</name>
    <name type="common">Orchid endophyte fungus</name>
    <dbReference type="NCBI Taxonomy" id="1227346"/>
    <lineage>
        <taxon>Eukaryota</taxon>
        <taxon>Fungi</taxon>
        <taxon>Dikarya</taxon>
        <taxon>Ascomycota</taxon>
        <taxon>Pezizomycotina</taxon>
        <taxon>Sordariomycetes</taxon>
        <taxon>Hypocreomycetidae</taxon>
        <taxon>Hypocreales</taxon>
        <taxon>Nectriaceae</taxon>
        <taxon>Fusarium</taxon>
        <taxon>Fusarium fujikuroi species complex</taxon>
    </lineage>
</organism>
<name>A0A1L7V526_FUSPR</name>
<dbReference type="Gene3D" id="3.40.50.300">
    <property type="entry name" value="P-loop containing nucleotide triphosphate hydrolases"/>
    <property type="match status" value="1"/>
</dbReference>
<accession>A0A1L7V526</accession>
<reference evidence="3" key="1">
    <citation type="journal article" date="2016" name="Genome Biol. Evol.">
        <title>Comparative 'omics' of the Fusarium fujikuroi species complex highlights differences in genetic potential and metabolite synthesis.</title>
        <authorList>
            <person name="Niehaus E.-M."/>
            <person name="Muensterkoetter M."/>
            <person name="Proctor R.H."/>
            <person name="Brown D.W."/>
            <person name="Sharon A."/>
            <person name="Idan Y."/>
            <person name="Oren-Young L."/>
            <person name="Sieber C.M."/>
            <person name="Novak O."/>
            <person name="Pencik A."/>
            <person name="Tarkowska D."/>
            <person name="Hromadova K."/>
            <person name="Freeman S."/>
            <person name="Maymon M."/>
            <person name="Elazar M."/>
            <person name="Youssef S.A."/>
            <person name="El-Shabrawy E.S.M."/>
            <person name="Shalaby A.B.A."/>
            <person name="Houterman P."/>
            <person name="Brock N.L."/>
            <person name="Burkhardt I."/>
            <person name="Tsavkelova E.A."/>
            <person name="Dickschat J.S."/>
            <person name="Galuszka P."/>
            <person name="Gueldener U."/>
            <person name="Tudzynski B."/>
        </authorList>
    </citation>
    <scope>NUCLEOTIDE SEQUENCE [LARGE SCALE GENOMIC DNA]</scope>
    <source>
        <strain evidence="3">ET1</strain>
    </source>
</reference>
<dbReference type="EMBL" id="FJOF01000002">
    <property type="protein sequence ID" value="CZR35957.1"/>
    <property type="molecule type" value="Genomic_DNA"/>
</dbReference>